<dbReference type="SMART" id="SM00054">
    <property type="entry name" value="EFh"/>
    <property type="match status" value="3"/>
</dbReference>
<keyword evidence="3" id="KW-0496">Mitochondrion</keyword>
<dbReference type="GO" id="GO:1990246">
    <property type="term" value="C:uniplex complex"/>
    <property type="evidence" value="ECO:0007669"/>
    <property type="project" value="TreeGrafter"/>
</dbReference>
<name>A0A8X7XTI8_POPTO</name>
<keyword evidence="8" id="KW-1185">Reference proteome</keyword>
<feature type="domain" description="EF-hand" evidence="6">
    <location>
        <begin position="451"/>
        <end position="486"/>
    </location>
</feature>
<evidence type="ECO:0000313" key="8">
    <source>
        <dbReference type="Proteomes" id="UP000886885"/>
    </source>
</evidence>
<evidence type="ECO:0000256" key="5">
    <source>
        <dbReference type="SAM" id="MobiDB-lite"/>
    </source>
</evidence>
<evidence type="ECO:0000256" key="2">
    <source>
        <dbReference type="ARBA" id="ARBA00022737"/>
    </source>
</evidence>
<dbReference type="OrthoDB" id="186625at2759"/>
<sequence length="516" mass="58602">MPTALTSLKRSRPSIKQLYLIQRLHSRHLSTPSQPNTPLPLITTSTSNTDNHTSKTLSRLFSGLAAGSTFVLLYWSLDDSKPTQFFSFADWSTDSKVIDRRLISLFPKLSLPDHSSNYIFGDAFRRKIFFNYEKRIRLRSPPEKVFEYFASFRTPDGEVLMKPEDLMRAVVPVFPPSESHLVRDGYLKGERNPGELRCTSSEFFMLFDVNNDGLISFKEYIFFATLLSIPESSFSVAFRMFDINNNGEIDKEEFKKVMALMRAQNRQGAVHRDGLRPGLKVHGSVENGGLVEHFFGKDGKARLRHDKFVQFMRDLDNEDDLGDKFQMVVQVGKGMGKGMRRDAFDLILRLEFAHYDYKLRGTISAKDFALSMVASADMSHLGKLLDRVDELNDQANLGGLRITLEEFKSFAELRKKLLPFSMALFSYGKVSGLLMREDFQRAASHVCGVSLSDNVVEIIFHLFDSNHDGSLSADEFVRVLHRRERDIAQPVESGLAGFLCCCFNRAANSPIGRFIS</sequence>
<evidence type="ECO:0000256" key="1">
    <source>
        <dbReference type="ARBA" id="ARBA00004273"/>
    </source>
</evidence>
<dbReference type="PROSITE" id="PS00018">
    <property type="entry name" value="EF_HAND_1"/>
    <property type="match status" value="2"/>
</dbReference>
<dbReference type="PANTHER" id="PTHR12294">
    <property type="entry name" value="EF HAND DOMAIN FAMILY A1,A2-RELATED"/>
    <property type="match status" value="1"/>
</dbReference>
<dbReference type="Pfam" id="PF00036">
    <property type="entry name" value="EF-hand_1"/>
    <property type="match status" value="1"/>
</dbReference>
<dbReference type="CDD" id="cd15900">
    <property type="entry name" value="EFh_MICU"/>
    <property type="match status" value="1"/>
</dbReference>
<organism evidence="7 8">
    <name type="scientific">Populus tomentosa</name>
    <name type="common">Chinese white poplar</name>
    <dbReference type="NCBI Taxonomy" id="118781"/>
    <lineage>
        <taxon>Eukaryota</taxon>
        <taxon>Viridiplantae</taxon>
        <taxon>Streptophyta</taxon>
        <taxon>Embryophyta</taxon>
        <taxon>Tracheophyta</taxon>
        <taxon>Spermatophyta</taxon>
        <taxon>Magnoliopsida</taxon>
        <taxon>eudicotyledons</taxon>
        <taxon>Gunneridae</taxon>
        <taxon>Pentapetalae</taxon>
        <taxon>rosids</taxon>
        <taxon>fabids</taxon>
        <taxon>Malpighiales</taxon>
        <taxon>Salicaceae</taxon>
        <taxon>Saliceae</taxon>
        <taxon>Populus</taxon>
    </lineage>
</organism>
<dbReference type="GO" id="GO:0051560">
    <property type="term" value="P:mitochondrial calcium ion homeostasis"/>
    <property type="evidence" value="ECO:0007669"/>
    <property type="project" value="TreeGrafter"/>
</dbReference>
<dbReference type="AlphaFoldDB" id="A0A8X7XTI8"/>
<dbReference type="PANTHER" id="PTHR12294:SF23">
    <property type="entry name" value="CALCIUM UPTAKE PROTEIN, MITOCHONDRIAL"/>
    <property type="match status" value="1"/>
</dbReference>
<proteinExistence type="predicted"/>
<dbReference type="Proteomes" id="UP000886885">
    <property type="component" value="Chromosome 18A"/>
</dbReference>
<dbReference type="InterPro" id="IPR002048">
    <property type="entry name" value="EF_hand_dom"/>
</dbReference>
<protein>
    <recommendedName>
        <fullName evidence="6">EF-hand domain-containing protein</fullName>
    </recommendedName>
</protein>
<dbReference type="GO" id="GO:0036444">
    <property type="term" value="P:calcium import into the mitochondrion"/>
    <property type="evidence" value="ECO:0007669"/>
    <property type="project" value="TreeGrafter"/>
</dbReference>
<evidence type="ECO:0000256" key="4">
    <source>
        <dbReference type="ARBA" id="ARBA00023136"/>
    </source>
</evidence>
<accession>A0A8X7XTI8</accession>
<dbReference type="InterPro" id="IPR039800">
    <property type="entry name" value="MICU1/2/3"/>
</dbReference>
<reference evidence="7" key="1">
    <citation type="journal article" date="2020" name="bioRxiv">
        <title>Hybrid origin of Populus tomentosa Carr. identified through genome sequencing and phylogenomic analysis.</title>
        <authorList>
            <person name="An X."/>
            <person name="Gao K."/>
            <person name="Chen Z."/>
            <person name="Li J."/>
            <person name="Yang X."/>
            <person name="Yang X."/>
            <person name="Zhou J."/>
            <person name="Guo T."/>
            <person name="Zhao T."/>
            <person name="Huang S."/>
            <person name="Miao D."/>
            <person name="Khan W.U."/>
            <person name="Rao P."/>
            <person name="Ye M."/>
            <person name="Lei B."/>
            <person name="Liao W."/>
            <person name="Wang J."/>
            <person name="Ji L."/>
            <person name="Li Y."/>
            <person name="Guo B."/>
            <person name="Mustafa N.S."/>
            <person name="Li S."/>
            <person name="Yun Q."/>
            <person name="Keller S.R."/>
            <person name="Mao J."/>
            <person name="Zhang R."/>
            <person name="Strauss S.H."/>
        </authorList>
    </citation>
    <scope>NUCLEOTIDE SEQUENCE</scope>
    <source>
        <strain evidence="7">GM15</strain>
        <tissue evidence="7">Leaf</tissue>
    </source>
</reference>
<dbReference type="Pfam" id="PF13202">
    <property type="entry name" value="EF-hand_5"/>
    <property type="match status" value="1"/>
</dbReference>
<dbReference type="PROSITE" id="PS50222">
    <property type="entry name" value="EF_HAND_2"/>
    <property type="match status" value="2"/>
</dbReference>
<dbReference type="CDD" id="cd00051">
    <property type="entry name" value="EFh"/>
    <property type="match status" value="1"/>
</dbReference>
<dbReference type="EMBL" id="JAAWWB010000035">
    <property type="protein sequence ID" value="KAG6740303.1"/>
    <property type="molecule type" value="Genomic_DNA"/>
</dbReference>
<keyword evidence="2" id="KW-0677">Repeat</keyword>
<feature type="region of interest" description="Disordered" evidence="5">
    <location>
        <begin position="29"/>
        <end position="50"/>
    </location>
</feature>
<dbReference type="GO" id="GO:0005509">
    <property type="term" value="F:calcium ion binding"/>
    <property type="evidence" value="ECO:0007669"/>
    <property type="project" value="InterPro"/>
</dbReference>
<feature type="domain" description="EF-hand" evidence="6">
    <location>
        <begin position="229"/>
        <end position="264"/>
    </location>
</feature>
<gene>
    <name evidence="7" type="ORF">POTOM_055749</name>
</gene>
<comment type="caution">
    <text evidence="7">The sequence shown here is derived from an EMBL/GenBank/DDBJ whole genome shotgun (WGS) entry which is preliminary data.</text>
</comment>
<dbReference type="Pfam" id="PF13833">
    <property type="entry name" value="EF-hand_8"/>
    <property type="match status" value="1"/>
</dbReference>
<evidence type="ECO:0000313" key="7">
    <source>
        <dbReference type="EMBL" id="KAG6740303.1"/>
    </source>
</evidence>
<evidence type="ECO:0000259" key="6">
    <source>
        <dbReference type="PROSITE" id="PS50222"/>
    </source>
</evidence>
<keyword evidence="4" id="KW-0472">Membrane</keyword>
<comment type="subcellular location">
    <subcellularLocation>
        <location evidence="1">Mitochondrion inner membrane</location>
    </subcellularLocation>
</comment>
<dbReference type="InterPro" id="IPR018247">
    <property type="entry name" value="EF_Hand_1_Ca_BS"/>
</dbReference>
<evidence type="ECO:0000256" key="3">
    <source>
        <dbReference type="ARBA" id="ARBA00023128"/>
    </source>
</evidence>